<dbReference type="KEGG" id="bcop:JD108_07420"/>
<dbReference type="Proteomes" id="UP000595847">
    <property type="component" value="Chromosome"/>
</dbReference>
<reference evidence="2" key="2">
    <citation type="submission" date="2021-04" db="EMBL/GenBank/DDBJ databases">
        <title>Brevibacillus composti FJAT-54423, complete genome.</title>
        <authorList>
            <person name="Tang R."/>
        </authorList>
    </citation>
    <scope>NUCLEOTIDE SEQUENCE</scope>
    <source>
        <strain evidence="2">FJAT-54424</strain>
    </source>
</reference>
<evidence type="ECO:0000313" key="3">
    <source>
        <dbReference type="Proteomes" id="UP000595847"/>
    </source>
</evidence>
<sequence>MKKKTEKMEQIPNTVAEILDFMKFGLECSNGVTTQTVTLMRITVAGVLKFVMIGWISRNFVIGH</sequence>
<organism evidence="1 3">
    <name type="scientific">Brevibacillus composti</name>
    <dbReference type="NCBI Taxonomy" id="2796470"/>
    <lineage>
        <taxon>Bacteria</taxon>
        <taxon>Bacillati</taxon>
        <taxon>Bacillota</taxon>
        <taxon>Bacilli</taxon>
        <taxon>Bacillales</taxon>
        <taxon>Paenibacillaceae</taxon>
        <taxon>Brevibacillus</taxon>
    </lineage>
</organism>
<dbReference type="Proteomes" id="UP000677234">
    <property type="component" value="Chromosome"/>
</dbReference>
<gene>
    <name evidence="1" type="ORF">JD108_07420</name>
    <name evidence="2" type="ORF">KDJ56_07100</name>
</gene>
<dbReference type="AlphaFoldDB" id="A0A7T5EN92"/>
<dbReference type="EMBL" id="CP066308">
    <property type="protein sequence ID" value="QQE75698.1"/>
    <property type="molecule type" value="Genomic_DNA"/>
</dbReference>
<dbReference type="EMBL" id="CP073708">
    <property type="protein sequence ID" value="QUO42724.1"/>
    <property type="molecule type" value="Genomic_DNA"/>
</dbReference>
<name>A0A7T5EN92_9BACL</name>
<evidence type="ECO:0000313" key="1">
    <source>
        <dbReference type="EMBL" id="QQE75698.1"/>
    </source>
</evidence>
<protein>
    <submittedName>
        <fullName evidence="1">Uncharacterized protein</fullName>
    </submittedName>
</protein>
<dbReference type="RefSeq" id="WP_198829212.1">
    <property type="nucleotide sequence ID" value="NZ_CP066308.1"/>
</dbReference>
<evidence type="ECO:0000313" key="2">
    <source>
        <dbReference type="EMBL" id="QUO42724.1"/>
    </source>
</evidence>
<proteinExistence type="predicted"/>
<keyword evidence="4" id="KW-1185">Reference proteome</keyword>
<evidence type="ECO:0000313" key="4">
    <source>
        <dbReference type="Proteomes" id="UP000677234"/>
    </source>
</evidence>
<reference evidence="1 3" key="1">
    <citation type="submission" date="2020-12" db="EMBL/GenBank/DDBJ databases">
        <title>strain FJAT-54423T represents a novel species of the genus Brevibacillus.</title>
        <authorList>
            <person name="Tang R."/>
        </authorList>
    </citation>
    <scope>NUCLEOTIDE SEQUENCE [LARGE SCALE GENOMIC DNA]</scope>
    <source>
        <strain evidence="1 3">FJAT-54423</strain>
    </source>
</reference>
<accession>A0A7T5EN92</accession>